<proteinExistence type="predicted"/>
<comment type="caution">
    <text evidence="1">The sequence shown here is derived from an EMBL/GenBank/DDBJ whole genome shotgun (WGS) entry which is preliminary data.</text>
</comment>
<evidence type="ECO:0000313" key="1">
    <source>
        <dbReference type="EMBL" id="KAJ1369624.1"/>
    </source>
</evidence>
<dbReference type="Proteomes" id="UP001196413">
    <property type="component" value="Unassembled WGS sequence"/>
</dbReference>
<name>A0AAD5R532_PARTN</name>
<protein>
    <submittedName>
        <fullName evidence="1">Uncharacterized protein</fullName>
    </submittedName>
</protein>
<organism evidence="1 2">
    <name type="scientific">Parelaphostrongylus tenuis</name>
    <name type="common">Meningeal worm</name>
    <dbReference type="NCBI Taxonomy" id="148309"/>
    <lineage>
        <taxon>Eukaryota</taxon>
        <taxon>Metazoa</taxon>
        <taxon>Ecdysozoa</taxon>
        <taxon>Nematoda</taxon>
        <taxon>Chromadorea</taxon>
        <taxon>Rhabditida</taxon>
        <taxon>Rhabditina</taxon>
        <taxon>Rhabditomorpha</taxon>
        <taxon>Strongyloidea</taxon>
        <taxon>Metastrongylidae</taxon>
        <taxon>Parelaphostrongylus</taxon>
    </lineage>
</organism>
<reference evidence="1" key="1">
    <citation type="submission" date="2021-06" db="EMBL/GenBank/DDBJ databases">
        <title>Parelaphostrongylus tenuis whole genome reference sequence.</title>
        <authorList>
            <person name="Garwood T.J."/>
            <person name="Larsen P.A."/>
            <person name="Fountain-Jones N.M."/>
            <person name="Garbe J.R."/>
            <person name="Macchietto M.G."/>
            <person name="Kania S.A."/>
            <person name="Gerhold R.W."/>
            <person name="Richards J.E."/>
            <person name="Wolf T.M."/>
        </authorList>
    </citation>
    <scope>NUCLEOTIDE SEQUENCE</scope>
    <source>
        <strain evidence="1">MNPRO001-30</strain>
        <tissue evidence="1">Meninges</tissue>
    </source>
</reference>
<sequence length="50" mass="5916">MNESVIVQRRFTTKRQRNRPKGSYDRYECSKTTKGKTMKNLKVRASTTSF</sequence>
<evidence type="ECO:0000313" key="2">
    <source>
        <dbReference type="Proteomes" id="UP001196413"/>
    </source>
</evidence>
<dbReference type="EMBL" id="JAHQIW010006627">
    <property type="protein sequence ID" value="KAJ1369624.1"/>
    <property type="molecule type" value="Genomic_DNA"/>
</dbReference>
<dbReference type="AlphaFoldDB" id="A0AAD5R532"/>
<keyword evidence="2" id="KW-1185">Reference proteome</keyword>
<gene>
    <name evidence="1" type="ORF">KIN20_031113</name>
</gene>
<accession>A0AAD5R532</accession>